<reference evidence="12 13" key="1">
    <citation type="journal article" date="2018" name="Nat. Ecol. Evol.">
        <title>Shark genomes provide insights into elasmobranch evolution and the origin of vertebrates.</title>
        <authorList>
            <person name="Hara Y"/>
            <person name="Yamaguchi K"/>
            <person name="Onimaru K"/>
            <person name="Kadota M"/>
            <person name="Koyanagi M"/>
            <person name="Keeley SD"/>
            <person name="Tatsumi K"/>
            <person name="Tanaka K"/>
            <person name="Motone F"/>
            <person name="Kageyama Y"/>
            <person name="Nozu R"/>
            <person name="Adachi N"/>
            <person name="Nishimura O"/>
            <person name="Nakagawa R"/>
            <person name="Tanegashima C"/>
            <person name="Kiyatake I"/>
            <person name="Matsumoto R"/>
            <person name="Murakumo K"/>
            <person name="Nishida K"/>
            <person name="Terakita A"/>
            <person name="Kuratani S"/>
            <person name="Sato K"/>
            <person name="Hyodo S Kuraku.S."/>
        </authorList>
    </citation>
    <scope>NUCLEOTIDE SEQUENCE [LARGE SCALE GENOMIC DNA]</scope>
</reference>
<name>A0A401SHX8_CHIPU</name>
<dbReference type="GO" id="GO:0004252">
    <property type="term" value="F:serine-type endopeptidase activity"/>
    <property type="evidence" value="ECO:0007669"/>
    <property type="project" value="TreeGrafter"/>
</dbReference>
<feature type="domain" description="Acylamino-acid-releasing enzyme N-terminal" evidence="11">
    <location>
        <begin position="12"/>
        <end position="458"/>
    </location>
</feature>
<dbReference type="InterPro" id="IPR011042">
    <property type="entry name" value="6-blade_b-propeller_TolB-like"/>
</dbReference>
<evidence type="ECO:0000256" key="2">
    <source>
        <dbReference type="ARBA" id="ARBA00004496"/>
    </source>
</evidence>
<dbReference type="InterPro" id="IPR001375">
    <property type="entry name" value="Peptidase_S9_cat"/>
</dbReference>
<sequence length="731" mass="81718">MASEVISNPNEVAEIYKELSKFPSLAKACIGPEVISQYGGKHRNIYTEWSQRDLERAERVKFCRQYILFHDEDSIVYTGPSGNCIELQGELLSKESPSGLLKAVLREHTNKKGEEKQFLEIWNKNSKEKSVNLTALDKHGKVYEDDNFGCLVWSHSETHILYVAEKKRPKVESFFQPKPQLSVNEEEEDNIKPEKQDKPVKGDEFVFWEDWGETLMKKTTPVLCVLDIESNNISVLEGIPEYISPGQAFWAPNDTGIIFVGWDHEPQRLGLAYCTNRKSGLYYVDLTGGNCVQLASQTNAVWSPRLSPDKCRIIYLESDVGGPHQQCSRLCMYDWYTKVTSTVVDIVTRPNESGFTGIYSSALAQSCWAMDSQRVIIDTCQRSRKDLLVINITTGSLTSLTSGSNSVAGSWTLLAIHQDLMVVTCSSPNCPPSLKVGFLPAPGKEQGIIWVALDEAEPLPTIEWNILNFTPPHEQQNPKFPALDFEGILLKPGEREEGASHPLIVWPHGGPHSVFIAEWLLYPVALCRLGFVVLLVNYRGSAGFGQDCIYSLPGNVGSQDVKDVQFSAEQVLKERFTDTSKVFVIGGSHGGFLASHLVAEYPEFYKAGVIRNPVTNIASMLGTTDIPDWCMVEAGFEYVAGQLPTPALLETMLNRSPIIRASQVRSPMLIMLGEKDKRVPPTQGLEFYRALKSRGVSVRLLWYPDNNHSLSKVDAEADGFMNVALWFVKHL</sequence>
<dbReference type="STRING" id="137246.A0A401SHX8"/>
<dbReference type="EMBL" id="BEZZ01000277">
    <property type="protein sequence ID" value="GCC30001.1"/>
    <property type="molecule type" value="Genomic_DNA"/>
</dbReference>
<comment type="subcellular location">
    <subcellularLocation>
        <location evidence="2">Cytoplasm</location>
    </subcellularLocation>
</comment>
<evidence type="ECO:0000259" key="11">
    <source>
        <dbReference type="Pfam" id="PF19283"/>
    </source>
</evidence>
<evidence type="ECO:0000256" key="4">
    <source>
        <dbReference type="ARBA" id="ARBA00011881"/>
    </source>
</evidence>
<comment type="similarity">
    <text evidence="3">Belongs to the peptidase S9C family.</text>
</comment>
<evidence type="ECO:0000256" key="8">
    <source>
        <dbReference type="ARBA" id="ARBA00022801"/>
    </source>
</evidence>
<evidence type="ECO:0000259" key="10">
    <source>
        <dbReference type="Pfam" id="PF00326"/>
    </source>
</evidence>
<dbReference type="SUPFAM" id="SSF53474">
    <property type="entry name" value="alpha/beta-Hydrolases"/>
    <property type="match status" value="1"/>
</dbReference>
<organism evidence="12 13">
    <name type="scientific">Chiloscyllium punctatum</name>
    <name type="common">Brownbanded bambooshark</name>
    <name type="synonym">Hemiscyllium punctatum</name>
    <dbReference type="NCBI Taxonomy" id="137246"/>
    <lineage>
        <taxon>Eukaryota</taxon>
        <taxon>Metazoa</taxon>
        <taxon>Chordata</taxon>
        <taxon>Craniata</taxon>
        <taxon>Vertebrata</taxon>
        <taxon>Chondrichthyes</taxon>
        <taxon>Elasmobranchii</taxon>
        <taxon>Galeomorphii</taxon>
        <taxon>Galeoidea</taxon>
        <taxon>Orectolobiformes</taxon>
        <taxon>Hemiscylliidae</taxon>
        <taxon>Chiloscyllium</taxon>
    </lineage>
</organism>
<dbReference type="GO" id="GO:0006508">
    <property type="term" value="P:proteolysis"/>
    <property type="evidence" value="ECO:0007669"/>
    <property type="project" value="InterPro"/>
</dbReference>
<dbReference type="Pfam" id="PF00326">
    <property type="entry name" value="Peptidase_S9"/>
    <property type="match status" value="1"/>
</dbReference>
<evidence type="ECO:0000256" key="3">
    <source>
        <dbReference type="ARBA" id="ARBA00010040"/>
    </source>
</evidence>
<dbReference type="EC" id="3.4.19.1" evidence="5"/>
<keyword evidence="7" id="KW-0963">Cytoplasm</keyword>
<keyword evidence="8" id="KW-0378">Hydrolase</keyword>
<evidence type="ECO:0000256" key="7">
    <source>
        <dbReference type="ARBA" id="ARBA00022490"/>
    </source>
</evidence>
<dbReference type="Gene3D" id="3.40.50.1820">
    <property type="entry name" value="alpha/beta hydrolase"/>
    <property type="match status" value="1"/>
</dbReference>
<evidence type="ECO:0000256" key="6">
    <source>
        <dbReference type="ARBA" id="ARBA00018421"/>
    </source>
</evidence>
<comment type="subunit">
    <text evidence="4">Homotetramer.</text>
</comment>
<dbReference type="PANTHER" id="PTHR42776">
    <property type="entry name" value="SERINE PEPTIDASE S9 FAMILY MEMBER"/>
    <property type="match status" value="1"/>
</dbReference>
<evidence type="ECO:0000256" key="5">
    <source>
        <dbReference type="ARBA" id="ARBA00012917"/>
    </source>
</evidence>
<dbReference type="GO" id="GO:0005737">
    <property type="term" value="C:cytoplasm"/>
    <property type="evidence" value="ECO:0007669"/>
    <property type="project" value="UniProtKB-SubCell"/>
</dbReference>
<gene>
    <name evidence="12" type="ORF">chiPu_0008445</name>
</gene>
<evidence type="ECO:0000256" key="1">
    <source>
        <dbReference type="ARBA" id="ARBA00000721"/>
    </source>
</evidence>
<dbReference type="AlphaFoldDB" id="A0A401SHX8"/>
<dbReference type="PANTHER" id="PTHR42776:SF4">
    <property type="entry name" value="ACYLAMINO-ACID-RELEASING ENZYME"/>
    <property type="match status" value="1"/>
</dbReference>
<comment type="catalytic activity">
    <reaction evidence="1">
        <text>Cleavage of an N-acetyl or N-formyl amino acid from the N-terminus of a polypeptide.</text>
        <dbReference type="EC" id="3.4.19.1"/>
    </reaction>
</comment>
<feature type="domain" description="Peptidase S9 prolyl oligopeptidase catalytic" evidence="10">
    <location>
        <begin position="526"/>
        <end position="731"/>
    </location>
</feature>
<dbReference type="Gene3D" id="2.120.10.30">
    <property type="entry name" value="TolB, C-terminal domain"/>
    <property type="match status" value="1"/>
</dbReference>
<dbReference type="Pfam" id="PF19283">
    <property type="entry name" value="APEH_N"/>
    <property type="match status" value="1"/>
</dbReference>
<dbReference type="GO" id="GO:0008242">
    <property type="term" value="F:omega peptidase activity"/>
    <property type="evidence" value="ECO:0007669"/>
    <property type="project" value="UniProtKB-EC"/>
</dbReference>
<dbReference type="SUPFAM" id="SSF82171">
    <property type="entry name" value="DPP6 N-terminal domain-like"/>
    <property type="match status" value="1"/>
</dbReference>
<evidence type="ECO:0000313" key="12">
    <source>
        <dbReference type="EMBL" id="GCC30001.1"/>
    </source>
</evidence>
<evidence type="ECO:0000256" key="9">
    <source>
        <dbReference type="SAM" id="MobiDB-lite"/>
    </source>
</evidence>
<dbReference type="FunFam" id="3.40.50.1820:FF:000043">
    <property type="entry name" value="acylamino-acid-releasing enzyme"/>
    <property type="match status" value="1"/>
</dbReference>
<evidence type="ECO:0000313" key="13">
    <source>
        <dbReference type="Proteomes" id="UP000287033"/>
    </source>
</evidence>
<dbReference type="OrthoDB" id="416344at2759"/>
<dbReference type="InterPro" id="IPR045550">
    <property type="entry name" value="AARE_N"/>
</dbReference>
<protein>
    <recommendedName>
        <fullName evidence="6">Acylamino-acid-releasing enzyme</fullName>
        <ecNumber evidence="5">3.4.19.1</ecNumber>
    </recommendedName>
</protein>
<dbReference type="InterPro" id="IPR029058">
    <property type="entry name" value="AB_hydrolase_fold"/>
</dbReference>
<accession>A0A401SHX8</accession>
<feature type="region of interest" description="Disordered" evidence="9">
    <location>
        <begin position="178"/>
        <end position="197"/>
    </location>
</feature>
<proteinExistence type="inferred from homology"/>
<dbReference type="OMA" id="QEIATPF"/>
<dbReference type="Proteomes" id="UP000287033">
    <property type="component" value="Unassembled WGS sequence"/>
</dbReference>
<comment type="caution">
    <text evidence="12">The sequence shown here is derived from an EMBL/GenBank/DDBJ whole genome shotgun (WGS) entry which is preliminary data.</text>
</comment>
<keyword evidence="13" id="KW-1185">Reference proteome</keyword>
<dbReference type="FunFam" id="2.120.10.30:FF:000189">
    <property type="entry name" value="Acylaminoacyl-peptide hydrolase"/>
    <property type="match status" value="1"/>
</dbReference>